<protein>
    <submittedName>
        <fullName evidence="2">Phage regulatory, Rha family protein</fullName>
    </submittedName>
</protein>
<gene>
    <name evidence="2" type="ORF">J529_3124</name>
</gene>
<dbReference type="AlphaFoldDB" id="A0A009T8G5"/>
<dbReference type="Pfam" id="PF09669">
    <property type="entry name" value="Phage_pRha"/>
    <property type="match status" value="1"/>
</dbReference>
<dbReference type="Proteomes" id="UP000020735">
    <property type="component" value="Unassembled WGS sequence"/>
</dbReference>
<dbReference type="Pfam" id="PF10549">
    <property type="entry name" value="ORF11CD3"/>
    <property type="match status" value="1"/>
</dbReference>
<dbReference type="InterPro" id="IPR018877">
    <property type="entry name" value="Phage_P22_Orf201_C"/>
</dbReference>
<comment type="caution">
    <text evidence="2">The sequence shown here is derived from an EMBL/GenBank/DDBJ whole genome shotgun (WGS) entry which is preliminary data.</text>
</comment>
<evidence type="ECO:0000313" key="2">
    <source>
        <dbReference type="EMBL" id="EXC47685.1"/>
    </source>
</evidence>
<dbReference type="RefSeq" id="WP_001056871.1">
    <property type="nucleotide sequence ID" value="NZ_JEXJ01000066.1"/>
</dbReference>
<organism evidence="2 3">
    <name type="scientific">Acinetobacter baumannii 99063</name>
    <dbReference type="NCBI Taxonomy" id="1310630"/>
    <lineage>
        <taxon>Bacteria</taxon>
        <taxon>Pseudomonadati</taxon>
        <taxon>Pseudomonadota</taxon>
        <taxon>Gammaproteobacteria</taxon>
        <taxon>Moraxellales</taxon>
        <taxon>Moraxellaceae</taxon>
        <taxon>Acinetobacter</taxon>
        <taxon>Acinetobacter calcoaceticus/baumannii complex</taxon>
    </lineage>
</organism>
<accession>A0A009T8G5</accession>
<proteinExistence type="predicted"/>
<dbReference type="NCBIfam" id="TIGR02681">
    <property type="entry name" value="phage_pRha"/>
    <property type="match status" value="1"/>
</dbReference>
<feature type="domain" description="Bacteriophage P22 Orf201 C-terminal" evidence="1">
    <location>
        <begin position="123"/>
        <end position="171"/>
    </location>
</feature>
<name>A0A009T8G5_ACIBA</name>
<dbReference type="InterPro" id="IPR014054">
    <property type="entry name" value="Phage_regulatory_Rha"/>
</dbReference>
<evidence type="ECO:0000313" key="3">
    <source>
        <dbReference type="Proteomes" id="UP000020735"/>
    </source>
</evidence>
<dbReference type="PATRIC" id="fig|1310630.3.peg.3049"/>
<evidence type="ECO:0000259" key="1">
    <source>
        <dbReference type="Pfam" id="PF10549"/>
    </source>
</evidence>
<sequence>MNMMTTLNLRALVTNDNGEPKTTSYAVAEAFNKSHSHVMRDIKKIIKQCGEEFAKSNFGLTFENKKIGNTERKTPFFRISKDGFMLLVMGFTGEKAMKTKIEFINAFNWMANQLSQVFQSKWARYNSVSHEYQSKKDHISCSARDMRAWRDEKPVLEKELSQLEMELQPSLLQSMGSI</sequence>
<reference evidence="2 3" key="1">
    <citation type="submission" date="2014-02" db="EMBL/GenBank/DDBJ databases">
        <title>Comparative genomics and transcriptomics to identify genetic mechanisms underlying the emergence of carbapenem resistant Acinetobacter baumannii (CRAb).</title>
        <authorList>
            <person name="Harris A.D."/>
            <person name="Johnson K.J."/>
            <person name="George J."/>
            <person name="Shefchek K."/>
            <person name="Daugherty S.C."/>
            <person name="Parankush S."/>
            <person name="Sadzewicz L."/>
            <person name="Tallon L."/>
            <person name="Sengamalay N."/>
            <person name="Hazen T.H."/>
            <person name="Rasko D.A."/>
        </authorList>
    </citation>
    <scope>NUCLEOTIDE SEQUENCE [LARGE SCALE GENOMIC DNA]</scope>
    <source>
        <strain evidence="2 3">99063</strain>
    </source>
</reference>
<dbReference type="EMBL" id="JEXJ01000066">
    <property type="protein sequence ID" value="EXC47685.1"/>
    <property type="molecule type" value="Genomic_DNA"/>
</dbReference>